<organism evidence="3">
    <name type="scientific">Cuerna arida</name>
    <dbReference type="NCBI Taxonomy" id="1464854"/>
    <lineage>
        <taxon>Eukaryota</taxon>
        <taxon>Metazoa</taxon>
        <taxon>Ecdysozoa</taxon>
        <taxon>Arthropoda</taxon>
        <taxon>Hexapoda</taxon>
        <taxon>Insecta</taxon>
        <taxon>Pterygota</taxon>
        <taxon>Neoptera</taxon>
        <taxon>Paraneoptera</taxon>
        <taxon>Hemiptera</taxon>
        <taxon>Auchenorrhyncha</taxon>
        <taxon>Membracoidea</taxon>
        <taxon>Cicadellidae</taxon>
        <taxon>Cicadellinae</taxon>
        <taxon>Proconiini</taxon>
        <taxon>Cuerna</taxon>
    </lineage>
</organism>
<reference evidence="3" key="1">
    <citation type="submission" date="2015-11" db="EMBL/GenBank/DDBJ databases">
        <title>De novo transcriptome assembly of four potential Pierce s Disease insect vectors from Arizona vineyards.</title>
        <authorList>
            <person name="Tassone E.E."/>
        </authorList>
    </citation>
    <scope>NUCLEOTIDE SEQUENCE</scope>
</reference>
<dbReference type="InterPro" id="IPR009050">
    <property type="entry name" value="Globin-like_sf"/>
</dbReference>
<dbReference type="SUPFAM" id="SSF46458">
    <property type="entry name" value="Globin-like"/>
    <property type="match status" value="1"/>
</dbReference>
<keyword evidence="1" id="KW-0408">Iron</keyword>
<dbReference type="GO" id="GO:0005344">
    <property type="term" value="F:oxygen carrier activity"/>
    <property type="evidence" value="ECO:0007669"/>
    <property type="project" value="UniProtKB-KW"/>
</dbReference>
<evidence type="ECO:0000259" key="2">
    <source>
        <dbReference type="PROSITE" id="PS01033"/>
    </source>
</evidence>
<dbReference type="Gene3D" id="1.10.490.10">
    <property type="entry name" value="Globins"/>
    <property type="match status" value="1"/>
</dbReference>
<dbReference type="InterPro" id="IPR000971">
    <property type="entry name" value="Globin"/>
</dbReference>
<dbReference type="Pfam" id="PF00042">
    <property type="entry name" value="Globin"/>
    <property type="match status" value="1"/>
</dbReference>
<proteinExistence type="inferred from homology"/>
<dbReference type="AlphaFoldDB" id="A0A1B6EVA8"/>
<sequence length="165" mass="19192">NSAQSLPLEVITERDKYLAREVWMQVETNYVLISKSLFTNWITEFPEHLNFFKGLLDSSYDDFLTSPKFEQHMANSVLPNVGIMISNLDRPTDFRRHILKLAWIHIRKNIALKIDHFNILKGLILRTLKESLGRGIGRDHEVAMFKVITAGFNLFSEIMETKVNE</sequence>
<dbReference type="GO" id="GO:0019825">
    <property type="term" value="F:oxygen binding"/>
    <property type="evidence" value="ECO:0007669"/>
    <property type="project" value="InterPro"/>
</dbReference>
<keyword evidence="1" id="KW-0349">Heme</keyword>
<gene>
    <name evidence="3" type="ORF">g.22480</name>
</gene>
<comment type="similarity">
    <text evidence="1">Belongs to the globin family.</text>
</comment>
<keyword evidence="1" id="KW-0479">Metal-binding</keyword>
<feature type="non-terminal residue" evidence="3">
    <location>
        <position position="1"/>
    </location>
</feature>
<keyword evidence="1" id="KW-0561">Oxygen transport</keyword>
<dbReference type="InterPro" id="IPR044399">
    <property type="entry name" value="Mb-like_M"/>
</dbReference>
<dbReference type="EMBL" id="GECZ01027958">
    <property type="protein sequence ID" value="JAS41811.1"/>
    <property type="molecule type" value="Transcribed_RNA"/>
</dbReference>
<keyword evidence="1" id="KW-0813">Transport</keyword>
<evidence type="ECO:0000256" key="1">
    <source>
        <dbReference type="RuleBase" id="RU000356"/>
    </source>
</evidence>
<dbReference type="PROSITE" id="PS01033">
    <property type="entry name" value="GLOBIN"/>
    <property type="match status" value="1"/>
</dbReference>
<dbReference type="InterPro" id="IPR012292">
    <property type="entry name" value="Globin/Proto"/>
</dbReference>
<evidence type="ECO:0000313" key="3">
    <source>
        <dbReference type="EMBL" id="JAS41811.1"/>
    </source>
</evidence>
<feature type="domain" description="Globin" evidence="2">
    <location>
        <begin position="10"/>
        <end position="160"/>
    </location>
</feature>
<protein>
    <recommendedName>
        <fullName evidence="2">Globin domain-containing protein</fullName>
    </recommendedName>
</protein>
<name>A0A1B6EVA8_9HEMI</name>
<dbReference type="CDD" id="cd01040">
    <property type="entry name" value="Mb-like"/>
    <property type="match status" value="1"/>
</dbReference>
<accession>A0A1B6EVA8</accession>
<dbReference type="GO" id="GO:0020037">
    <property type="term" value="F:heme binding"/>
    <property type="evidence" value="ECO:0007669"/>
    <property type="project" value="InterPro"/>
</dbReference>